<proteinExistence type="predicted"/>
<comment type="caution">
    <text evidence="1">The sequence shown here is derived from an EMBL/GenBank/DDBJ whole genome shotgun (WGS) entry which is preliminary data.</text>
</comment>
<protein>
    <submittedName>
        <fullName evidence="1">Uncharacterized protein</fullName>
    </submittedName>
</protein>
<evidence type="ECO:0000313" key="2">
    <source>
        <dbReference type="Proteomes" id="UP001140066"/>
    </source>
</evidence>
<keyword evidence="2" id="KW-1185">Reference proteome</keyword>
<accession>A0ACC1JPG2</accession>
<dbReference type="Proteomes" id="UP001140066">
    <property type="component" value="Unassembled WGS sequence"/>
</dbReference>
<name>A0ACC1JPG2_9FUNG</name>
<reference evidence="1" key="1">
    <citation type="submission" date="2022-07" db="EMBL/GenBank/DDBJ databases">
        <title>Phylogenomic reconstructions and comparative analyses of Kickxellomycotina fungi.</title>
        <authorList>
            <person name="Reynolds N.K."/>
            <person name="Stajich J.E."/>
            <person name="Barry K."/>
            <person name="Grigoriev I.V."/>
            <person name="Crous P."/>
            <person name="Smith M.E."/>
        </authorList>
    </citation>
    <scope>NUCLEOTIDE SEQUENCE</scope>
    <source>
        <strain evidence="1">BCRC 34191</strain>
    </source>
</reference>
<feature type="non-terminal residue" evidence="1">
    <location>
        <position position="96"/>
    </location>
</feature>
<evidence type="ECO:0000313" key="1">
    <source>
        <dbReference type="EMBL" id="KAJ2764508.1"/>
    </source>
</evidence>
<gene>
    <name evidence="1" type="ORF">GGI18_006425</name>
</gene>
<dbReference type="EMBL" id="JANBUK010004266">
    <property type="protein sequence ID" value="KAJ2764508.1"/>
    <property type="molecule type" value="Genomic_DNA"/>
</dbReference>
<sequence>MGDSPPAPLSDTDDDSGIAASVTRLAAQPAPNETSHLSPRLSLRLSVDGTSLFSGPAALGLSAFVTPLAPSPEEEEEEEEEEKAESDDDPVSARLR</sequence>
<organism evidence="1 2">
    <name type="scientific">Coemansia linderi</name>
    <dbReference type="NCBI Taxonomy" id="2663919"/>
    <lineage>
        <taxon>Eukaryota</taxon>
        <taxon>Fungi</taxon>
        <taxon>Fungi incertae sedis</taxon>
        <taxon>Zoopagomycota</taxon>
        <taxon>Kickxellomycotina</taxon>
        <taxon>Kickxellomycetes</taxon>
        <taxon>Kickxellales</taxon>
        <taxon>Kickxellaceae</taxon>
        <taxon>Coemansia</taxon>
    </lineage>
</organism>